<dbReference type="InterPro" id="IPR001683">
    <property type="entry name" value="PX_dom"/>
</dbReference>
<dbReference type="Pfam" id="PF00787">
    <property type="entry name" value="PX"/>
    <property type="match status" value="1"/>
</dbReference>
<dbReference type="InterPro" id="IPR036305">
    <property type="entry name" value="RGS_sf"/>
</dbReference>
<dbReference type="PANTHER" id="PTHR22775:SF44">
    <property type="entry name" value="SORTING NEXIN-14"/>
    <property type="match status" value="1"/>
</dbReference>
<proteinExistence type="predicted"/>
<dbReference type="PROSITE" id="PS50132">
    <property type="entry name" value="RGS"/>
    <property type="match status" value="1"/>
</dbReference>
<protein>
    <submittedName>
        <fullName evidence="5">PX domain-containing protein</fullName>
    </submittedName>
</protein>
<accession>A0A1I7XQB7</accession>
<dbReference type="InterPro" id="IPR016137">
    <property type="entry name" value="RGS"/>
</dbReference>
<evidence type="ECO:0000259" key="2">
    <source>
        <dbReference type="PROSITE" id="PS50195"/>
    </source>
</evidence>
<dbReference type="WBParaSite" id="Hba_19665">
    <property type="protein sequence ID" value="Hba_19665"/>
    <property type="gene ID" value="Hba_19665"/>
</dbReference>
<dbReference type="PANTHER" id="PTHR22775">
    <property type="entry name" value="SORTING NEXIN"/>
    <property type="match status" value="1"/>
</dbReference>
<dbReference type="InterPro" id="IPR044926">
    <property type="entry name" value="RGS_subdomain_2"/>
</dbReference>
<reference evidence="5" key="1">
    <citation type="submission" date="2016-11" db="UniProtKB">
        <authorList>
            <consortium name="WormBaseParasite"/>
        </authorList>
    </citation>
    <scope>IDENTIFICATION</scope>
</reference>
<dbReference type="Gene3D" id="1.10.167.10">
    <property type="entry name" value="Regulator of G-protein Signalling 4, domain 2"/>
    <property type="match status" value="1"/>
</dbReference>
<feature type="domain" description="PX" evidence="2">
    <location>
        <begin position="457"/>
        <end position="584"/>
    </location>
</feature>
<dbReference type="InterPro" id="IPR036871">
    <property type="entry name" value="PX_dom_sf"/>
</dbReference>
<sequence length="613" mass="70587">MNYSHVRDLWLSREFIADFLIPRFLDETRLAGRAYDDDSPAKTMGNKAPIISSVIKRSWPSQSARHFLRELIVNSFLLPILDIIANPDTINHLIILALDNHRGDDSHLARVSCFNYLMSLINYLYYLKKLRLQSYYVPFLKGLTDLTVENVPDSLLQLKLSEVLRDARQFSMFRLYLKDTRGPVNELNFLAEATRIHESMQKKAESSGQIAYDIWQLFGQFVHESAPDRIGFTSEIVEEYRLAVESNNLEELDRVIEKVTHIIAKSFQVIYQRMQLEYVVPFCQSDSFLGYLCGSPPISVNELIDKPCVQRKSSIAERSFSLAQFRSRLRRAIASTSFDGFLDGDTDEGLIYSSDTAEVRNDRRQYFGSSIEKKECEKNVYDEIMPPTPSHSRSLPHLDLPIIDISASENDSYNISPASVISNADEDALNSCGALVEQPQSEPILIIDHDIKDMNQWRVTIPKITPTRDITTGRTIYSYVIEVERSEAKEHETKKWSIYRRFAEFYVLEAKLVEFHGDSLRFPSLPPRKAFVTKNRAFMEQHRLVFASFISSLSKQVVKKMPGKLSREKGQNLRPFLLNLLAKTLSPQEKVEFKENVEVSSDSRFDMHYLLNI</sequence>
<dbReference type="SUPFAM" id="SSF64268">
    <property type="entry name" value="PX domain"/>
    <property type="match status" value="1"/>
</dbReference>
<feature type="domain" description="RGS" evidence="1">
    <location>
        <begin position="159"/>
        <end position="292"/>
    </location>
</feature>
<evidence type="ECO:0000313" key="5">
    <source>
        <dbReference type="WBParaSite" id="Hba_19665"/>
    </source>
</evidence>
<feature type="domain" description="PXA" evidence="3">
    <location>
        <begin position="1"/>
        <end position="102"/>
    </location>
</feature>
<dbReference type="Pfam" id="PF00615">
    <property type="entry name" value="RGS"/>
    <property type="match status" value="1"/>
</dbReference>
<name>A0A1I7XQB7_HETBA</name>
<dbReference type="InterPro" id="IPR003114">
    <property type="entry name" value="Phox_assoc"/>
</dbReference>
<dbReference type="GO" id="GO:0005770">
    <property type="term" value="C:late endosome"/>
    <property type="evidence" value="ECO:0007669"/>
    <property type="project" value="TreeGrafter"/>
</dbReference>
<dbReference type="GO" id="GO:0035091">
    <property type="term" value="F:phosphatidylinositol binding"/>
    <property type="evidence" value="ECO:0007669"/>
    <property type="project" value="InterPro"/>
</dbReference>
<dbReference type="SUPFAM" id="SSF48097">
    <property type="entry name" value="Regulator of G-protein signaling, RGS"/>
    <property type="match status" value="1"/>
</dbReference>
<evidence type="ECO:0000259" key="3">
    <source>
        <dbReference type="PROSITE" id="PS51207"/>
    </source>
</evidence>
<keyword evidence="4" id="KW-1185">Reference proteome</keyword>
<dbReference type="SMART" id="SM00315">
    <property type="entry name" value="RGS"/>
    <property type="match status" value="1"/>
</dbReference>
<dbReference type="AlphaFoldDB" id="A0A1I7XQB7"/>
<evidence type="ECO:0000259" key="1">
    <source>
        <dbReference type="PROSITE" id="PS50132"/>
    </source>
</evidence>
<organism evidence="4 5">
    <name type="scientific">Heterorhabditis bacteriophora</name>
    <name type="common">Entomopathogenic nematode worm</name>
    <dbReference type="NCBI Taxonomy" id="37862"/>
    <lineage>
        <taxon>Eukaryota</taxon>
        <taxon>Metazoa</taxon>
        <taxon>Ecdysozoa</taxon>
        <taxon>Nematoda</taxon>
        <taxon>Chromadorea</taxon>
        <taxon>Rhabditida</taxon>
        <taxon>Rhabditina</taxon>
        <taxon>Rhabditomorpha</taxon>
        <taxon>Strongyloidea</taxon>
        <taxon>Heterorhabditidae</taxon>
        <taxon>Heterorhabditis</taxon>
    </lineage>
</organism>
<dbReference type="GO" id="GO:0097352">
    <property type="term" value="P:autophagosome maturation"/>
    <property type="evidence" value="ECO:0007669"/>
    <property type="project" value="TreeGrafter"/>
</dbReference>
<dbReference type="PROSITE" id="PS50195">
    <property type="entry name" value="PX"/>
    <property type="match status" value="1"/>
</dbReference>
<dbReference type="SMART" id="SM00312">
    <property type="entry name" value="PX"/>
    <property type="match status" value="1"/>
</dbReference>
<evidence type="ECO:0000313" key="4">
    <source>
        <dbReference type="Proteomes" id="UP000095283"/>
    </source>
</evidence>
<dbReference type="Gene3D" id="3.30.1520.10">
    <property type="entry name" value="Phox-like domain"/>
    <property type="match status" value="1"/>
</dbReference>
<dbReference type="Proteomes" id="UP000095283">
    <property type="component" value="Unplaced"/>
</dbReference>
<dbReference type="PROSITE" id="PS51207">
    <property type="entry name" value="PXA"/>
    <property type="match status" value="1"/>
</dbReference>